<dbReference type="AlphaFoldDB" id="A0A5B0M8Y8"/>
<comment type="caution">
    <text evidence="2">The sequence shown here is derived from an EMBL/GenBank/DDBJ whole genome shotgun (WGS) entry which is preliminary data.</text>
</comment>
<organism evidence="2 5">
    <name type="scientific">Puccinia graminis f. sp. tritici</name>
    <dbReference type="NCBI Taxonomy" id="56615"/>
    <lineage>
        <taxon>Eukaryota</taxon>
        <taxon>Fungi</taxon>
        <taxon>Dikarya</taxon>
        <taxon>Basidiomycota</taxon>
        <taxon>Pucciniomycotina</taxon>
        <taxon>Pucciniomycetes</taxon>
        <taxon>Pucciniales</taxon>
        <taxon>Pucciniaceae</taxon>
        <taxon>Puccinia</taxon>
    </lineage>
</organism>
<sequence>MIHGSQRISETVGNLDHQQKQAKHAAQDAALLISYHGEKLMYDMSEVIDKVSAARFKSKKLMSMMGTVIGHI</sequence>
<dbReference type="EMBL" id="VSWC01000158">
    <property type="protein sequence ID" value="KAA1073667.1"/>
    <property type="molecule type" value="Genomic_DNA"/>
</dbReference>
<gene>
    <name evidence="3" type="ORF">PGT21_019820</name>
    <name evidence="4" type="ORF">PGT21_019838</name>
    <name evidence="2" type="ORF">PGT21_021665</name>
</gene>
<feature type="region of interest" description="Disordered" evidence="1">
    <location>
        <begin position="1"/>
        <end position="21"/>
    </location>
</feature>
<name>A0A5B0M8Y8_PUCGR</name>
<keyword evidence="5" id="KW-1185">Reference proteome</keyword>
<evidence type="ECO:0000313" key="5">
    <source>
        <dbReference type="Proteomes" id="UP000324748"/>
    </source>
</evidence>
<dbReference type="EMBL" id="VSWC01000028">
    <property type="protein sequence ID" value="KAA1108638.1"/>
    <property type="molecule type" value="Genomic_DNA"/>
</dbReference>
<accession>A0A5B0M8Y8</accession>
<proteinExistence type="predicted"/>
<evidence type="ECO:0000313" key="4">
    <source>
        <dbReference type="EMBL" id="KAA1108638.1"/>
    </source>
</evidence>
<protein>
    <submittedName>
        <fullName evidence="2">Uncharacterized protein</fullName>
    </submittedName>
</protein>
<evidence type="ECO:0000313" key="2">
    <source>
        <dbReference type="EMBL" id="KAA1073667.1"/>
    </source>
</evidence>
<dbReference type="Proteomes" id="UP000324748">
    <property type="component" value="Unassembled WGS sequence"/>
</dbReference>
<dbReference type="EMBL" id="VSWC01000028">
    <property type="protein sequence ID" value="KAA1108637.1"/>
    <property type="molecule type" value="Genomic_DNA"/>
</dbReference>
<evidence type="ECO:0000313" key="3">
    <source>
        <dbReference type="EMBL" id="KAA1108637.1"/>
    </source>
</evidence>
<feature type="compositionally biased region" description="Polar residues" evidence="1">
    <location>
        <begin position="1"/>
        <end position="12"/>
    </location>
</feature>
<reference evidence="2 5" key="1">
    <citation type="submission" date="2019-05" db="EMBL/GenBank/DDBJ databases">
        <title>Emergence of the Ug99 lineage of the wheat stem rust pathogen through somatic hybridization.</title>
        <authorList>
            <person name="Li F."/>
            <person name="Upadhyaya N.M."/>
            <person name="Sperschneider J."/>
            <person name="Matny O."/>
            <person name="Nguyen-Phuc H."/>
            <person name="Mago R."/>
            <person name="Raley C."/>
            <person name="Miller M.E."/>
            <person name="Silverstein K.A.T."/>
            <person name="Henningsen E."/>
            <person name="Hirsch C.D."/>
            <person name="Visser B."/>
            <person name="Pretorius Z.A."/>
            <person name="Steffenson B.J."/>
            <person name="Schwessinger B."/>
            <person name="Dodds P.N."/>
            <person name="Figueroa M."/>
        </authorList>
    </citation>
    <scope>NUCLEOTIDE SEQUENCE [LARGE SCALE GENOMIC DNA]</scope>
    <source>
        <strain evidence="2">21-0</strain>
    </source>
</reference>
<evidence type="ECO:0000256" key="1">
    <source>
        <dbReference type="SAM" id="MobiDB-lite"/>
    </source>
</evidence>